<dbReference type="RefSeq" id="WP_117710684.1">
    <property type="nucleotide sequence ID" value="NZ_QSTG01000025.1"/>
</dbReference>
<proteinExistence type="predicted"/>
<name>A0A3E4WJT3_PHOVU</name>
<dbReference type="Proteomes" id="UP000261003">
    <property type="component" value="Unassembled WGS sequence"/>
</dbReference>
<sequence length="138" mass="15886">MEDEQPKRTLPPERRRSVTITVKVSPAQKADIKKLADRCGMSVSSYLLARAYNYRPKARLTDNELAAMKEFAATRADVTNYANALKALSREERLALFRRYDFMLEWGQAINNEMQRLSAFLNRMNIPNALPTETENET</sequence>
<evidence type="ECO:0000313" key="2">
    <source>
        <dbReference type="Proteomes" id="UP000261003"/>
    </source>
</evidence>
<comment type="caution">
    <text evidence="1">The sequence shown here is derived from an EMBL/GenBank/DDBJ whole genome shotgun (WGS) entry which is preliminary data.</text>
</comment>
<dbReference type="Pfam" id="PF21983">
    <property type="entry name" value="NikA-like"/>
    <property type="match status" value="1"/>
</dbReference>
<accession>A0A3E4WJT3</accession>
<reference evidence="1 2" key="1">
    <citation type="submission" date="2018-08" db="EMBL/GenBank/DDBJ databases">
        <title>A genome reference for cultivated species of the human gut microbiota.</title>
        <authorList>
            <person name="Zou Y."/>
            <person name="Xue W."/>
            <person name="Luo G."/>
        </authorList>
    </citation>
    <scope>NUCLEOTIDE SEQUENCE [LARGE SCALE GENOMIC DNA]</scope>
    <source>
        <strain evidence="1 2">OM08-13BH</strain>
    </source>
</reference>
<dbReference type="AlphaFoldDB" id="A0A3E4WJT3"/>
<gene>
    <name evidence="1" type="ORF">DXC16_14610</name>
</gene>
<protein>
    <submittedName>
        <fullName evidence="1">Metalloproteinase</fullName>
    </submittedName>
</protein>
<dbReference type="InterPro" id="IPR053842">
    <property type="entry name" value="NikA-like"/>
</dbReference>
<organism evidence="1 2">
    <name type="scientific">Phocaeicola vulgatus</name>
    <name type="common">Bacteroides vulgatus</name>
    <dbReference type="NCBI Taxonomy" id="821"/>
    <lineage>
        <taxon>Bacteria</taxon>
        <taxon>Pseudomonadati</taxon>
        <taxon>Bacteroidota</taxon>
        <taxon>Bacteroidia</taxon>
        <taxon>Bacteroidales</taxon>
        <taxon>Bacteroidaceae</taxon>
        <taxon>Phocaeicola</taxon>
    </lineage>
</organism>
<dbReference type="EMBL" id="QSTG01000025">
    <property type="protein sequence ID" value="RGM42485.1"/>
    <property type="molecule type" value="Genomic_DNA"/>
</dbReference>
<evidence type="ECO:0000313" key="1">
    <source>
        <dbReference type="EMBL" id="RGM42485.1"/>
    </source>
</evidence>